<feature type="transmembrane region" description="Helical" evidence="1">
    <location>
        <begin position="5"/>
        <end position="23"/>
    </location>
</feature>
<evidence type="ECO:0000256" key="1">
    <source>
        <dbReference type="SAM" id="Phobius"/>
    </source>
</evidence>
<dbReference type="Proteomes" id="UP000433089">
    <property type="component" value="Unassembled WGS sequence"/>
</dbReference>
<evidence type="ECO:0000313" key="3">
    <source>
        <dbReference type="Proteomes" id="UP000433089"/>
    </source>
</evidence>
<keyword evidence="1" id="KW-0472">Membrane</keyword>
<dbReference type="EMBL" id="CABWLH010000010">
    <property type="protein sequence ID" value="VXC31940.1"/>
    <property type="molecule type" value="Genomic_DNA"/>
</dbReference>
<dbReference type="AlphaFoldDB" id="A0A653XPB2"/>
<gene>
    <name evidence="2" type="ORF">BACI348_50857</name>
</gene>
<feature type="transmembrane region" description="Helical" evidence="1">
    <location>
        <begin position="29"/>
        <end position="49"/>
    </location>
</feature>
<organism evidence="2 3">
    <name type="scientific">Bacillus altitudinis</name>
    <dbReference type="NCBI Taxonomy" id="293387"/>
    <lineage>
        <taxon>Bacteria</taxon>
        <taxon>Bacillati</taxon>
        <taxon>Bacillota</taxon>
        <taxon>Bacilli</taxon>
        <taxon>Bacillales</taxon>
        <taxon>Bacillaceae</taxon>
        <taxon>Bacillus</taxon>
    </lineage>
</organism>
<sequence length="62" mass="7342">MFWNWVVGMIGIIIGACIFATEFEDATFFTRFIFKLIAILLLVFSVAFIKWRRKKIQQHNNS</sequence>
<protein>
    <submittedName>
        <fullName evidence="2">Uncharacterized protein</fullName>
    </submittedName>
</protein>
<keyword evidence="1" id="KW-1133">Transmembrane helix</keyword>
<evidence type="ECO:0000313" key="2">
    <source>
        <dbReference type="EMBL" id="VXC31940.1"/>
    </source>
</evidence>
<proteinExistence type="predicted"/>
<reference evidence="2 3" key="1">
    <citation type="submission" date="2019-10" db="EMBL/GenBank/DDBJ databases">
        <authorList>
            <person name="Karimi E."/>
        </authorList>
    </citation>
    <scope>NUCLEOTIDE SEQUENCE [LARGE SCALE GENOMIC DNA]</scope>
    <source>
        <strain evidence="2">Bacillus sp. 348</strain>
    </source>
</reference>
<keyword evidence="1" id="KW-0812">Transmembrane</keyword>
<name>A0A653XPB2_BACAB</name>
<accession>A0A653XPB2</accession>